<feature type="domain" description="Thiol:disulfide interchange protein DsbD N-terminal" evidence="1">
    <location>
        <begin position="37"/>
        <end position="144"/>
    </location>
</feature>
<dbReference type="InterPro" id="IPR028250">
    <property type="entry name" value="DsbDN"/>
</dbReference>
<accession>A0A0P1NUN8</accession>
<evidence type="ECO:0000313" key="2">
    <source>
        <dbReference type="EMBL" id="CUT02829.1"/>
    </source>
</evidence>
<dbReference type="Pfam" id="PF11412">
    <property type="entry name" value="DsbD_N"/>
    <property type="match status" value="1"/>
</dbReference>
<proteinExistence type="predicted"/>
<dbReference type="Proteomes" id="UP000199197">
    <property type="component" value="Unassembled WGS sequence"/>
</dbReference>
<name>A0A0P1NUN8_9BACT</name>
<dbReference type="AlphaFoldDB" id="A0A0P1NUN8"/>
<keyword evidence="3" id="KW-1185">Reference proteome</keyword>
<dbReference type="RefSeq" id="WP_092350176.1">
    <property type="nucleotide sequence ID" value="NZ_CZVW01000014.1"/>
</dbReference>
<organism evidence="2 3">
    <name type="scientific">Candidatus Chryseopegocella kryptomonas</name>
    <dbReference type="NCBI Taxonomy" id="1633643"/>
    <lineage>
        <taxon>Bacteria</taxon>
        <taxon>Pseudomonadati</taxon>
        <taxon>Candidatus Kryptoniota</taxon>
        <taxon>Candidatus Chryseopegocella</taxon>
    </lineage>
</organism>
<dbReference type="OrthoDB" id="9811036at2"/>
<protein>
    <submittedName>
        <fullName evidence="2">Disulphide bond corrector protein DsbC</fullName>
    </submittedName>
</protein>
<reference evidence="3" key="1">
    <citation type="submission" date="2015-11" db="EMBL/GenBank/DDBJ databases">
        <authorList>
            <person name="Varghese N."/>
        </authorList>
    </citation>
    <scope>NUCLEOTIDE SEQUENCE [LARGE SCALE GENOMIC DNA]</scope>
    <source>
        <strain evidence="3">JGI-23</strain>
    </source>
</reference>
<evidence type="ECO:0000313" key="3">
    <source>
        <dbReference type="Proteomes" id="UP000199197"/>
    </source>
</evidence>
<sequence>MRNLAFEIAMVILFSGFIFSQGQKYVKINVLSNWDGKSDKFFLGVKFSIDKGWYIYWRNPGDAGLPPEIKLTLPNYLKAGDVQFPLPRKIVHSDIISYGYYDEVILLIPIQFVSKVDVKKLDLIKVDLSWLVCSESCVPGKATVEYKIKPSSKSEKSEIEKYKSFLPKKFEESGLRVKDFKVEKKGSVNYVKIQLSGKDAKKVVDFYPDVSDKFIIDLRSVKVKDGVIELMASSTSSNETMNFLSGIIVVNNEGYEINLNLTKTK</sequence>
<gene>
    <name evidence="2" type="ORF">JGI23_01339</name>
</gene>
<dbReference type="EMBL" id="CZVW01000014">
    <property type="protein sequence ID" value="CUT02829.1"/>
    <property type="molecule type" value="Genomic_DNA"/>
</dbReference>
<evidence type="ECO:0000259" key="1">
    <source>
        <dbReference type="Pfam" id="PF11412"/>
    </source>
</evidence>